<evidence type="ECO:0000259" key="8">
    <source>
        <dbReference type="Pfam" id="PF18451"/>
    </source>
</evidence>
<evidence type="ECO:0000256" key="1">
    <source>
        <dbReference type="ARBA" id="ARBA00004613"/>
    </source>
</evidence>
<dbReference type="InterPro" id="IPR022045">
    <property type="entry name" value="TcdB_toxin_mid/N"/>
</dbReference>
<dbReference type="Gene3D" id="2.180.10.10">
    <property type="entry name" value="RHS repeat-associated core"/>
    <property type="match status" value="1"/>
</dbReference>
<organism evidence="9 10">
    <name type="scientific">Taibaiella soli</name>
    <dbReference type="NCBI Taxonomy" id="1649169"/>
    <lineage>
        <taxon>Bacteria</taxon>
        <taxon>Pseudomonadati</taxon>
        <taxon>Bacteroidota</taxon>
        <taxon>Chitinophagia</taxon>
        <taxon>Chitinophagales</taxon>
        <taxon>Chitinophagaceae</taxon>
        <taxon>Taibaiella</taxon>
    </lineage>
</organism>
<dbReference type="PANTHER" id="PTHR32305:SF15">
    <property type="entry name" value="PROTEIN RHSA-RELATED"/>
    <property type="match status" value="1"/>
</dbReference>
<dbReference type="PRINTS" id="PR01341">
    <property type="entry name" value="SALSPVBPROT"/>
</dbReference>
<proteinExistence type="predicted"/>
<evidence type="ECO:0000256" key="5">
    <source>
        <dbReference type="SAM" id="MobiDB-lite"/>
    </source>
</evidence>
<comment type="caution">
    <text evidence="9">The sequence shown here is derived from an EMBL/GenBank/DDBJ whole genome shotgun (WGS) entry which is preliminary data.</text>
</comment>
<evidence type="ECO:0000313" key="9">
    <source>
        <dbReference type="EMBL" id="PZF73903.1"/>
    </source>
</evidence>
<sequence>MQPSNTNGNGSGQSNPLDRYTNQPQQKKDDSPYYQSQAPTISLPKGGGALKGIDEKFSVNAINGTAGLQVGLPLSPGRGGFTPALSLSYSSGGGNSEFGLGWGLSLPAIQRRTDKKLPLYDDAGESDVFLLAGAEDLVPWLDGQGLPHENYISVDGVVKYSVRRYIPRIEGLFARIELIGDMGSADKWWRVTTKDNITTWYGLSASARIADPADAGRIYKWLPEITIDNKGNVQTFAYKQEDFENVPMAVYERNRMNSNALCTNTYLKHIRYCNRVPFLIDETEIQQMYEPTLPEDFTYLMEAVLDYGDHTSDVSGLEPDTSWSLRNDPFSDFHAGFEIRTYRKCRRVLMFHIINELAEDAAHNPIPTLVRSLDLTYLHDGNTDLQEADMITKISQTGYQQTASGPLRKSLPAMEMDYQPLQWNKNMQSVTAKDFANAPQGLTGNYQWTDLWGEGLPGILSEQNGSWFYKSNLGNGHFAPAVQIARKPSIAGLGTELQWQDLDADGRRQLVSRSTHMPGYFELNDDQQWLSFRSFKNNINIDWNSPFTKMLDLDGDGRADLLLTEDRVWTWYKNEGTDGIITGGQSSAAFDEEKGPRLVLNDNVQSIFLADMNGDGMTDIVRIKNGEICYWPNMGYGRFGAKVTMANAPRFANPDLFNPIYLQLCDISGTGAADIIYLSHNSATAWINLAGNGWSTGQEISSLPSVEPYSKFAVLDFLGNGTGSIVWSSPLPQHASAPIRYVDLMGGIKPYILKSYRNNMGKTISLQYKSSAMYYLEDKVNNTPWATRLPFPVQCLQKVTTTDAVSETSYTQSYSYHHGYYDHEEREFRGFGRVDTTDIDSAVAVTSSGAGNSLDQSPVFTKTWYHTGAWIRERTLLDAYATEYFALDGDVVLPNTLEQPVGLNPQELREAHRSLKGSPLRQEVYALDGTDKESIPYTITSTSYATKTVQPLAGNRYASFLSYQQQSLAWSCERDAADPRVQHSLTLSVDEYGNVLESAAIVYGRKDTTGMPDVVATEQQKMHIVLTDAKYTNDAIVTDDNTPSLAYHLRVPYEGSSYEATLPAGTSTSEVLSFADAVNAINDATTVKILLSCSRTVFAADADAMTPLTFGTMESLAIPAQQYTLAYDSQAMIDNCFDSKVTSAMLTEGKYQQTTNTPFATLTTGTNPEENRWWIASGKANFISAKDRFYTPVSFIDPWGGETTITYVNDYYLLPETVTTPDINTNTPGNTRSVVYDWTLLQPTEMIDENENHQMICYDPLGLPVATAIMGKVSVPDHTQGDSLLINNTGDMLIADSDDDLTAQSEFWEAVDTNTPAAIDTYAKALLQRASWRCIYQLGAKDAAGNLLPARVAMIAREEHYIYEQANNLDTKVPIRISYTDGFGRAAMHKVQADLPSSVILSATGVILSEVEEGSITINEGWIGSGKTVYNNKGNAVMQYEPYFSLTGAYDTAEQAALPSSGGVIGGAVSPKIYYDPLGRAYKTVMPDGTFSKTEWTSWDQTVYDSNDTVLDSDWYATIQALVTPTGTSLSTADKAIIAKKNAAAKAAVHYNTPTIMYLDSLARPFYTVASPGGGVMDIHSYVTLDIIDNKISVTDGLKRKQLQYRYNYLKAACWQQSIDGGTQVSLVDVAGAPLYSWDAAGNEFHFTYDGLRRPVSKEIMIGSVPSSLEISTYGEGFNGGTYDVDHNLRGQLISHKDGSGLKTVPAYDFKGMPVSAQQQFLADAALSDVTWDTTAPTLSNEVFSSSIVYNALGQVLSQSDAGGNITYHTYDKSGQLKTVSVKEVAEMSAITHVQDIHYDAKGQRQSIWYGNNTKTSYVYDPLTYRLTRLLTIGLVNNNILQDLNYAYDAVGNITYIRDNAQKTVFFDNSLVSADQDFTYDALYRLIKAKGREQTNTPSFPTADNVSDIDSTPSSNNPLALRNYTQHYCYDAVGNIMKLKHCAGTTGSYTRDYTYTTGTNRLQSTTAGNGTLSTSYPYTYDTRGNMITMPHLPVMDYNLLNELRHISASFGGGQGEAYYQYSGGQRIRKYTVNTNFTEERLYLGGFERYRKIDTATGKITIERITIHIADDAGRIALLERRTTGTSIIDNNTPDFLQRYVYSNHLGSATLELDDEAEIISYEEYHPYGTTAYQAMSDTIKAVAKRYRFTGKERDDESGLYYHGARYYIPWLGRWCAVDPLEGKYSGWSAYQYCTCNPVMNTDSTGTQNDGKEEWHAPMAAPASTPDTFHAHAGFANGLGSYENPIELPVASVAQKKQLKETMAALGNDQNIGYPEQQVLSSDVYGNGHIGPAKDVQIAVNAINTEYYDRLGEAIAGGFFGSLGYAIQGDKGAFIGQQVDNAAQAGVALHADRPVMPERTQIIQTTEGPSPITEKFTLPSNIPSTDAAPSGKRTIIRDEMQPSHKTSLQRENEGADALAQTGYSIEQNPAVPNSNKNPDYKIEGLIFDCYSPYNSNKSIRGIWTEAADKVTEGQADRIFLNLKYWSGDLGKLQLQFKNYPIKGLKEVIILDNQNNLLYLKPPLWRSHTTFM</sequence>
<keyword evidence="3" id="KW-0732">Signal</keyword>
<dbReference type="CDD" id="cd13442">
    <property type="entry name" value="CDI_toxin_Bp1026b-like"/>
    <property type="match status" value="1"/>
</dbReference>
<feature type="domain" description="tRNA nuclease CdiA C-terminal" evidence="8">
    <location>
        <begin position="2435"/>
        <end position="2514"/>
    </location>
</feature>
<dbReference type="InterPro" id="IPR022385">
    <property type="entry name" value="Rhs_assc_core"/>
</dbReference>
<dbReference type="InterPro" id="IPR013517">
    <property type="entry name" value="FG-GAP"/>
</dbReference>
<gene>
    <name evidence="9" type="ORF">DN068_06055</name>
</gene>
<evidence type="ECO:0000256" key="4">
    <source>
        <dbReference type="ARBA" id="ARBA00023026"/>
    </source>
</evidence>
<feature type="domain" description="Insecticide toxin TcdB middle/N-terminal" evidence="7">
    <location>
        <begin position="708"/>
        <end position="867"/>
    </location>
</feature>
<name>A0A2W2C1I2_9BACT</name>
<dbReference type="SUPFAM" id="SSF69318">
    <property type="entry name" value="Integrin alpha N-terminal domain"/>
    <property type="match status" value="1"/>
</dbReference>
<dbReference type="NCBIfam" id="TIGR03696">
    <property type="entry name" value="Rhs_assc_core"/>
    <property type="match status" value="1"/>
</dbReference>
<dbReference type="EMBL" id="QKTW01000009">
    <property type="protein sequence ID" value="PZF73903.1"/>
    <property type="molecule type" value="Genomic_DNA"/>
</dbReference>
<dbReference type="InterPro" id="IPR022044">
    <property type="entry name" value="TcdB_toxin_mid/C"/>
</dbReference>
<dbReference type="InterPro" id="IPR033806">
    <property type="entry name" value="CDI_toxin_Bp1026b-like"/>
</dbReference>
<dbReference type="GO" id="GO:0004549">
    <property type="term" value="F:tRNA-specific ribonuclease activity"/>
    <property type="evidence" value="ECO:0007669"/>
    <property type="project" value="InterPro"/>
</dbReference>
<dbReference type="Pfam" id="PF13517">
    <property type="entry name" value="FG-GAP_3"/>
    <property type="match status" value="1"/>
</dbReference>
<dbReference type="InterPro" id="IPR028994">
    <property type="entry name" value="Integrin_alpha_N"/>
</dbReference>
<feature type="region of interest" description="Disordered" evidence="5">
    <location>
        <begin position="1"/>
        <end position="47"/>
    </location>
</feature>
<comment type="subcellular location">
    <subcellularLocation>
        <location evidence="1">Secreted</location>
    </subcellularLocation>
</comment>
<dbReference type="Pfam" id="PF12256">
    <property type="entry name" value="TcdB_toxin_midN"/>
    <property type="match status" value="1"/>
</dbReference>
<evidence type="ECO:0000256" key="2">
    <source>
        <dbReference type="ARBA" id="ARBA00022525"/>
    </source>
</evidence>
<protein>
    <recommendedName>
        <fullName evidence="11">Insecticidal toxin complex protein</fullName>
    </recommendedName>
</protein>
<dbReference type="GO" id="GO:0005576">
    <property type="term" value="C:extracellular region"/>
    <property type="evidence" value="ECO:0007669"/>
    <property type="project" value="UniProtKB-SubCell"/>
</dbReference>
<keyword evidence="10" id="KW-1185">Reference proteome</keyword>
<keyword evidence="4" id="KW-0843">Virulence</keyword>
<dbReference type="InterPro" id="IPR003284">
    <property type="entry name" value="Sal_SpvB"/>
</dbReference>
<dbReference type="OrthoDB" id="9765204at2"/>
<dbReference type="NCBIfam" id="TIGR01643">
    <property type="entry name" value="YD_repeat_2x"/>
    <property type="match status" value="1"/>
</dbReference>
<dbReference type="PANTHER" id="PTHR32305">
    <property type="match status" value="1"/>
</dbReference>
<evidence type="ECO:0000259" key="6">
    <source>
        <dbReference type="Pfam" id="PF12255"/>
    </source>
</evidence>
<keyword evidence="2" id="KW-0964">Secreted</keyword>
<dbReference type="RefSeq" id="WP_110998000.1">
    <property type="nucleotide sequence ID" value="NZ_QKTW01000009.1"/>
</dbReference>
<feature type="domain" description="Insecticide toxin TcdB middle/C-terminal" evidence="6">
    <location>
        <begin position="911"/>
        <end position="1021"/>
    </location>
</feature>
<evidence type="ECO:0000256" key="3">
    <source>
        <dbReference type="ARBA" id="ARBA00022729"/>
    </source>
</evidence>
<accession>A0A2W2C1I2</accession>
<dbReference type="Proteomes" id="UP000248745">
    <property type="component" value="Unassembled WGS sequence"/>
</dbReference>
<evidence type="ECO:0008006" key="11">
    <source>
        <dbReference type="Google" id="ProtNLM"/>
    </source>
</evidence>
<evidence type="ECO:0000313" key="10">
    <source>
        <dbReference type="Proteomes" id="UP000248745"/>
    </source>
</evidence>
<dbReference type="Pfam" id="PF18451">
    <property type="entry name" value="CdiA_C"/>
    <property type="match status" value="1"/>
</dbReference>
<dbReference type="InterPro" id="IPR050708">
    <property type="entry name" value="T6SS_VgrG/RHS"/>
</dbReference>
<dbReference type="InterPro" id="IPR006530">
    <property type="entry name" value="YD"/>
</dbReference>
<dbReference type="InterPro" id="IPR040559">
    <property type="entry name" value="CdiA_C"/>
</dbReference>
<dbReference type="Pfam" id="PF03534">
    <property type="entry name" value="SpvB"/>
    <property type="match status" value="1"/>
</dbReference>
<dbReference type="Pfam" id="PF12255">
    <property type="entry name" value="TcdB_toxin_midC"/>
    <property type="match status" value="1"/>
</dbReference>
<evidence type="ECO:0000259" key="7">
    <source>
        <dbReference type="Pfam" id="PF12256"/>
    </source>
</evidence>
<feature type="compositionally biased region" description="Low complexity" evidence="5">
    <location>
        <begin position="1"/>
        <end position="15"/>
    </location>
</feature>
<dbReference type="GO" id="GO:0005737">
    <property type="term" value="C:cytoplasm"/>
    <property type="evidence" value="ECO:0007669"/>
    <property type="project" value="InterPro"/>
</dbReference>
<feature type="region of interest" description="Disordered" evidence="5">
    <location>
        <begin position="2368"/>
        <end position="2390"/>
    </location>
</feature>
<dbReference type="Gene3D" id="3.40.1350.120">
    <property type="match status" value="1"/>
</dbReference>
<reference evidence="9 10" key="1">
    <citation type="submission" date="2018-06" db="EMBL/GenBank/DDBJ databases">
        <title>Mucibacter soli gen. nov., sp. nov., a new member of the family Chitinophagaceae producing mucin.</title>
        <authorList>
            <person name="Kim M.-K."/>
            <person name="Park S."/>
            <person name="Kim T.-S."/>
            <person name="Joung Y."/>
            <person name="Han J.-H."/>
            <person name="Kim S.B."/>
        </authorList>
    </citation>
    <scope>NUCLEOTIDE SEQUENCE [LARGE SCALE GENOMIC DNA]</scope>
    <source>
        <strain evidence="9 10">R1-15</strain>
    </source>
</reference>